<evidence type="ECO:0000256" key="2">
    <source>
        <dbReference type="ARBA" id="ARBA00022723"/>
    </source>
</evidence>
<dbReference type="Gene3D" id="3.40.5.90">
    <property type="entry name" value="CDGSH iron-sulfur domain, mitoNEET-type"/>
    <property type="match status" value="2"/>
</dbReference>
<dbReference type="Pfam" id="PF09360">
    <property type="entry name" value="zf-CDGSH"/>
    <property type="match status" value="2"/>
</dbReference>
<comment type="caution">
    <text evidence="6">The sequence shown here is derived from an EMBL/GenBank/DDBJ whole genome shotgun (WGS) entry which is preliminary data.</text>
</comment>
<sequence length="237" mass="26270">MNNQKIKVSKNGPYLVSGKIPLAKEIAIGNANNGPTDWVREEEMEVLENYALCRCGHSRNKPFCDGTHQKIYFVALDIIDQQLFTEKASKIVGPELDLYDYQKLCSGARFCHLGQSTWNDVINSNNLEAKQNAIRSACNCPSGRLVVVDKQTGKMIEPDYQPVIGITEDPLAGVSGPLAVKGNIEIETSDGEKYETRNRVTLCRCGLSKNMPFCDAKHLGSSFNDGDKSLKPKRNNE</sequence>
<evidence type="ECO:0000259" key="5">
    <source>
        <dbReference type="SMART" id="SM00704"/>
    </source>
</evidence>
<dbReference type="EMBL" id="LBUU01000001">
    <property type="protein sequence ID" value="KKQ71141.1"/>
    <property type="molecule type" value="Genomic_DNA"/>
</dbReference>
<organism evidence="6 7">
    <name type="scientific">Candidatus Falkowbacteria bacterium GW2011_GWE1_38_31</name>
    <dbReference type="NCBI Taxonomy" id="1618638"/>
    <lineage>
        <taxon>Bacteria</taxon>
        <taxon>Candidatus Falkowiibacteriota</taxon>
    </lineage>
</organism>
<dbReference type="GO" id="GO:0051537">
    <property type="term" value="F:2 iron, 2 sulfur cluster binding"/>
    <property type="evidence" value="ECO:0007669"/>
    <property type="project" value="UniProtKB-KW"/>
</dbReference>
<dbReference type="InterPro" id="IPR018967">
    <property type="entry name" value="FeS-contain_CDGSH-typ"/>
</dbReference>
<evidence type="ECO:0000256" key="3">
    <source>
        <dbReference type="ARBA" id="ARBA00023004"/>
    </source>
</evidence>
<accession>A0A0G0N203</accession>
<keyword evidence="4" id="KW-0411">Iron-sulfur</keyword>
<protein>
    <recommendedName>
        <fullName evidence="5">Iron-binding zinc finger CDGSH type domain-containing protein</fullName>
    </recommendedName>
</protein>
<feature type="domain" description="Iron-binding zinc finger CDGSH type" evidence="5">
    <location>
        <begin position="37"/>
        <end position="74"/>
    </location>
</feature>
<dbReference type="InterPro" id="IPR052950">
    <property type="entry name" value="CISD"/>
</dbReference>
<evidence type="ECO:0000256" key="1">
    <source>
        <dbReference type="ARBA" id="ARBA00022714"/>
    </source>
</evidence>
<dbReference type="PANTHER" id="PTHR46491">
    <property type="entry name" value="CDGSH IRON SULFUR DOMAIN PROTEIN HOMOLOG"/>
    <property type="match status" value="1"/>
</dbReference>
<gene>
    <name evidence="6" type="ORF">US91_C0001G0068</name>
</gene>
<dbReference type="SMART" id="SM00704">
    <property type="entry name" value="ZnF_CDGSH"/>
    <property type="match status" value="2"/>
</dbReference>
<dbReference type="InterPro" id="IPR042216">
    <property type="entry name" value="MitoNEET_CISD"/>
</dbReference>
<keyword evidence="2" id="KW-0479">Metal-binding</keyword>
<dbReference type="GO" id="GO:0005737">
    <property type="term" value="C:cytoplasm"/>
    <property type="evidence" value="ECO:0007669"/>
    <property type="project" value="UniProtKB-ARBA"/>
</dbReference>
<keyword evidence="3" id="KW-0408">Iron</keyword>
<dbReference type="PATRIC" id="fig|1618638.3.peg.69"/>
<dbReference type="InterPro" id="IPR016548">
    <property type="entry name" value="UCP009180"/>
</dbReference>
<name>A0A0G0N203_9BACT</name>
<reference evidence="6 7" key="1">
    <citation type="journal article" date="2015" name="Nature">
        <title>rRNA introns, odd ribosomes, and small enigmatic genomes across a large radiation of phyla.</title>
        <authorList>
            <person name="Brown C.T."/>
            <person name="Hug L.A."/>
            <person name="Thomas B.C."/>
            <person name="Sharon I."/>
            <person name="Castelle C.J."/>
            <person name="Singh A."/>
            <person name="Wilkins M.J."/>
            <person name="Williams K.H."/>
            <person name="Banfield J.F."/>
        </authorList>
    </citation>
    <scope>NUCLEOTIDE SEQUENCE [LARGE SCALE GENOMIC DNA]</scope>
</reference>
<evidence type="ECO:0000313" key="7">
    <source>
        <dbReference type="Proteomes" id="UP000034022"/>
    </source>
</evidence>
<dbReference type="PANTHER" id="PTHR46491:SF3">
    <property type="entry name" value="CDGSH IRON-SULFUR DOMAIN-CONTAINING PROTEIN 3, MITOCHONDRIAL"/>
    <property type="match status" value="1"/>
</dbReference>
<dbReference type="Proteomes" id="UP000034022">
    <property type="component" value="Unassembled WGS sequence"/>
</dbReference>
<dbReference type="AlphaFoldDB" id="A0A0G0N203"/>
<keyword evidence="1" id="KW-0001">2Fe-2S</keyword>
<evidence type="ECO:0000256" key="4">
    <source>
        <dbReference type="ARBA" id="ARBA00023014"/>
    </source>
</evidence>
<dbReference type="Pfam" id="PF06902">
    <property type="entry name" value="Fer4_19"/>
    <property type="match status" value="1"/>
</dbReference>
<dbReference type="InterPro" id="IPR010693">
    <property type="entry name" value="Divergent_4Fe-4S_mono-cluster"/>
</dbReference>
<dbReference type="PIRSF" id="PIRSF009180">
    <property type="entry name" value="UCP009180"/>
    <property type="match status" value="1"/>
</dbReference>
<feature type="domain" description="Iron-binding zinc finger CDGSH type" evidence="5">
    <location>
        <begin position="187"/>
        <end position="224"/>
    </location>
</feature>
<evidence type="ECO:0000313" key="6">
    <source>
        <dbReference type="EMBL" id="KKQ71141.1"/>
    </source>
</evidence>
<proteinExistence type="predicted"/>
<dbReference type="GO" id="GO:0046872">
    <property type="term" value="F:metal ion binding"/>
    <property type="evidence" value="ECO:0007669"/>
    <property type="project" value="UniProtKB-KW"/>
</dbReference>